<dbReference type="PATRIC" id="fig|1303518.3.peg.1288"/>
<proteinExistence type="predicted"/>
<feature type="transmembrane region" description="Helical" evidence="1">
    <location>
        <begin position="543"/>
        <end position="562"/>
    </location>
</feature>
<feature type="domain" description="DUF6785" evidence="3">
    <location>
        <begin position="22"/>
        <end position="510"/>
    </location>
</feature>
<feature type="transmembrane region" description="Helical" evidence="1">
    <location>
        <begin position="92"/>
        <end position="120"/>
    </location>
</feature>
<sequence length="650" mass="73535">MQELYWRGVATPSLENYQGLSKRAFVLALLLSLLAGFWVRRSEIMVLATQITESVPAIPGLAALALLIALNYLLHKLRKAGSFSTAELLTTFLFVTISTTIMGIGVTQFLFSLMTLPFYLKTRDIIPNRAYLPRWLAPHNLQAIKHLYEGAPNGVVPWHLWIVPLLCWLGFFLALWWCLASLMGLLYHAWADDERLSFPLVALPLEMSQTDVQGPPFFRNPLMWSGFALAAVYNLINIAHALAPAFPAMGKQFDLSPLFTSPPWSEMKPLIFHIRPELIGLGFLVSTEISLTVWVSYFVLKLAAVFGVAHGASPGLLPYFQEEGIGAYMVLAVLLIWLARRRLKEAWKSAWHNITGPDNTRYRRLWLGFFGGFLITWSYMWMAGMGWWIALAYLALVVAVAMVYGRLRAEAGVPLIWLFPYQQQKAFFLYTFGSAPFARNSPSTLTVWALFVFLARGYFPEMTGYQIESLEIARRVKIHAAKLFSFLALAVVVGVVLGWYNHLVPYYQHGVVQLRGEIWGQWLTEPEYSAATGYMQTPKLPDIPRIYATLIGALIAFSLWWCRIRFTGFWFHPIGYVMTCSYGSLIWGPFLVVWLVKSLVLRYGGMRLYRRLIPFFLGLALGHFAVAGILWGLMGAWVGSAVQGYPVFFG</sequence>
<keyword evidence="5" id="KW-1185">Reference proteome</keyword>
<dbReference type="Proteomes" id="UP000014227">
    <property type="component" value="Chromosome I"/>
</dbReference>
<dbReference type="HOGENOM" id="CLU_405827_0_0_0"/>
<feature type="domain" description="DUF6784" evidence="2">
    <location>
        <begin position="547"/>
        <end position="641"/>
    </location>
</feature>
<dbReference type="InterPro" id="IPR046712">
    <property type="entry name" value="DUF6785"/>
</dbReference>
<feature type="transmembrane region" description="Helical" evidence="1">
    <location>
        <begin position="165"/>
        <end position="190"/>
    </location>
</feature>
<evidence type="ECO:0000256" key="1">
    <source>
        <dbReference type="SAM" id="Phobius"/>
    </source>
</evidence>
<dbReference type="InterPro" id="IPR046711">
    <property type="entry name" value="DUF6784"/>
</dbReference>
<feature type="transmembrane region" description="Helical" evidence="1">
    <location>
        <begin position="51"/>
        <end position="72"/>
    </location>
</feature>
<keyword evidence="1" id="KW-0472">Membrane</keyword>
<keyword evidence="1" id="KW-0812">Transmembrane</keyword>
<dbReference type="KEGG" id="ccz:CCALI_01264"/>
<dbReference type="Pfam" id="PF20581">
    <property type="entry name" value="DUF6785"/>
    <property type="match status" value="1"/>
</dbReference>
<feature type="transmembrane region" description="Helical" evidence="1">
    <location>
        <begin position="20"/>
        <end position="39"/>
    </location>
</feature>
<reference evidence="5" key="1">
    <citation type="submission" date="2013-03" db="EMBL/GenBank/DDBJ databases">
        <title>Genome sequence of Chthonomonas calidirosea, the first sequenced genome from the Armatimonadetes phylum (formally candidate division OP10).</title>
        <authorList>
            <person name="Lee K.C.Y."/>
            <person name="Morgan X.C."/>
            <person name="Dunfield P.F."/>
            <person name="Tamas I."/>
            <person name="Houghton K.M."/>
            <person name="Vyssotski M."/>
            <person name="Ryan J.L.J."/>
            <person name="Lagutin K."/>
            <person name="McDonald I.R."/>
            <person name="Stott M.B."/>
        </authorList>
    </citation>
    <scope>NUCLEOTIDE SEQUENCE [LARGE SCALE GENOMIC DNA]</scope>
    <source>
        <strain evidence="5">DSM 23976 / ICMP 18418 / T49</strain>
    </source>
</reference>
<organism evidence="4 5">
    <name type="scientific">Chthonomonas calidirosea (strain DSM 23976 / ICMP 18418 / T49)</name>
    <dbReference type="NCBI Taxonomy" id="1303518"/>
    <lineage>
        <taxon>Bacteria</taxon>
        <taxon>Bacillati</taxon>
        <taxon>Armatimonadota</taxon>
        <taxon>Chthonomonadia</taxon>
        <taxon>Chthonomonadales</taxon>
        <taxon>Chthonomonadaceae</taxon>
        <taxon>Chthonomonas</taxon>
    </lineage>
</organism>
<dbReference type="InParanoid" id="S0EYP4"/>
<evidence type="ECO:0000313" key="5">
    <source>
        <dbReference type="Proteomes" id="UP000014227"/>
    </source>
</evidence>
<feature type="transmembrane region" description="Helical" evidence="1">
    <location>
        <begin position="325"/>
        <end position="343"/>
    </location>
</feature>
<dbReference type="AlphaFoldDB" id="S0EYP4"/>
<protein>
    <submittedName>
        <fullName evidence="4">Uncharacterized protein</fullName>
    </submittedName>
</protein>
<keyword evidence="1" id="KW-1133">Transmembrane helix</keyword>
<dbReference type="Pfam" id="PF20580">
    <property type="entry name" value="DUF6784"/>
    <property type="match status" value="1"/>
</dbReference>
<name>S0EYP4_CHTCT</name>
<feature type="transmembrane region" description="Helical" evidence="1">
    <location>
        <begin position="615"/>
        <end position="638"/>
    </location>
</feature>
<evidence type="ECO:0000259" key="2">
    <source>
        <dbReference type="Pfam" id="PF20580"/>
    </source>
</evidence>
<accession>S0EYP4</accession>
<feature type="transmembrane region" description="Helical" evidence="1">
    <location>
        <begin position="387"/>
        <end position="404"/>
    </location>
</feature>
<gene>
    <name evidence="4" type="ORF">CCALI_01264</name>
</gene>
<dbReference type="EMBL" id="HF951689">
    <property type="protein sequence ID" value="CCW35082.1"/>
    <property type="molecule type" value="Genomic_DNA"/>
</dbReference>
<dbReference type="eggNOG" id="ENOG502Z7XV">
    <property type="taxonomic scope" value="Bacteria"/>
</dbReference>
<feature type="transmembrane region" description="Helical" evidence="1">
    <location>
        <begin position="364"/>
        <end position="381"/>
    </location>
</feature>
<feature type="transmembrane region" description="Helical" evidence="1">
    <location>
        <begin position="278"/>
        <end position="300"/>
    </location>
</feature>
<feature type="transmembrane region" description="Helical" evidence="1">
    <location>
        <begin position="574"/>
        <end position="595"/>
    </location>
</feature>
<feature type="transmembrane region" description="Helical" evidence="1">
    <location>
        <begin position="480"/>
        <end position="500"/>
    </location>
</feature>
<evidence type="ECO:0000259" key="3">
    <source>
        <dbReference type="Pfam" id="PF20581"/>
    </source>
</evidence>
<evidence type="ECO:0000313" key="4">
    <source>
        <dbReference type="EMBL" id="CCW35082.1"/>
    </source>
</evidence>